<proteinExistence type="predicted"/>
<protein>
    <submittedName>
        <fullName evidence="1">Uncharacterized protein</fullName>
    </submittedName>
</protein>
<organism evidence="1 2">
    <name type="scientific">Prunus armeniaca</name>
    <name type="common">Apricot</name>
    <name type="synonym">Armeniaca vulgaris</name>
    <dbReference type="NCBI Taxonomy" id="36596"/>
    <lineage>
        <taxon>Eukaryota</taxon>
        <taxon>Viridiplantae</taxon>
        <taxon>Streptophyta</taxon>
        <taxon>Embryophyta</taxon>
        <taxon>Tracheophyta</taxon>
        <taxon>Spermatophyta</taxon>
        <taxon>Magnoliopsida</taxon>
        <taxon>eudicotyledons</taxon>
        <taxon>Gunneridae</taxon>
        <taxon>Pentapetalae</taxon>
        <taxon>rosids</taxon>
        <taxon>fabids</taxon>
        <taxon>Rosales</taxon>
        <taxon>Rosaceae</taxon>
        <taxon>Amygdaloideae</taxon>
        <taxon>Amygdaleae</taxon>
        <taxon>Prunus</taxon>
    </lineage>
</organism>
<gene>
    <name evidence="1" type="ORF">CURHAP_LOCUS4025</name>
</gene>
<evidence type="ECO:0000313" key="1">
    <source>
        <dbReference type="EMBL" id="CAB4263558.1"/>
    </source>
</evidence>
<evidence type="ECO:0000313" key="2">
    <source>
        <dbReference type="Proteomes" id="UP000507222"/>
    </source>
</evidence>
<sequence length="122" mass="13665">MMKRVVLEGDELFSFLHMTGSLLEKAKSMGSNFFDTVGCPFPLQRRIISLRKLCPIASQEAISTVSESTVGEVIHLRIFADDSPINQALKRGDSVTQWKRNLECLLQCFFALSLRVSVTLSL</sequence>
<accession>A0A6J5TLX5</accession>
<dbReference type="EMBL" id="CAEKDK010000001">
    <property type="protein sequence ID" value="CAB4263558.1"/>
    <property type="molecule type" value="Genomic_DNA"/>
</dbReference>
<reference evidence="1 2" key="1">
    <citation type="submission" date="2020-05" db="EMBL/GenBank/DDBJ databases">
        <authorList>
            <person name="Campoy J."/>
            <person name="Schneeberger K."/>
            <person name="Spophaly S."/>
        </authorList>
    </citation>
    <scope>NUCLEOTIDE SEQUENCE [LARGE SCALE GENOMIC DNA]</scope>
    <source>
        <strain evidence="1">PruArmRojPasFocal</strain>
    </source>
</reference>
<dbReference type="Proteomes" id="UP000507222">
    <property type="component" value="Unassembled WGS sequence"/>
</dbReference>
<dbReference type="AlphaFoldDB" id="A0A6J5TLX5"/>
<name>A0A6J5TLX5_PRUAR</name>